<dbReference type="Gene3D" id="1.10.10.10">
    <property type="entry name" value="Winged helix-like DNA-binding domain superfamily/Winged helix DNA-binding domain"/>
    <property type="match status" value="1"/>
</dbReference>
<dbReference type="InterPro" id="IPR000232">
    <property type="entry name" value="HSF_DNA-bd"/>
</dbReference>
<feature type="region of interest" description="Disordered" evidence="8">
    <location>
        <begin position="336"/>
        <end position="360"/>
    </location>
</feature>
<dbReference type="GO" id="GO:0003700">
    <property type="term" value="F:DNA-binding transcription factor activity"/>
    <property type="evidence" value="ECO:0007669"/>
    <property type="project" value="InterPro"/>
</dbReference>
<evidence type="ECO:0000256" key="4">
    <source>
        <dbReference type="ARBA" id="ARBA00023125"/>
    </source>
</evidence>
<evidence type="ECO:0000313" key="11">
    <source>
        <dbReference type="Proteomes" id="UP000696485"/>
    </source>
</evidence>
<sequence length="449" mass="52134">MTVNVQAQQPSEEEERPTSRDTSPHASHHPKQGSIDYGRRHPEDTPFYSPPQRPNDSNVRANGRSRSNSVSKTFQESTDSVDKNWKERSPISPGSRKSEGPYRNTRHSQQYSSSREEGSLRDIERGARRKSSGDEEYKDELMSEEGQDNGDDELYEDNDDDDDNANEDNDDEDEDEEESESTQTSKNEDGTNTLVFSMYGARKQSKVRSMFVDKLLKMVEDPSIQHLISWAKEGDMFYVYNCVKLSQYILPKFFKHNNWQSFVRQLNMYGFHKKESSMNRKNPETQRWQFYHPHFQREFPHLRKNIKRKSTRTMSAVPTASRVVFEHGKGYFLQREDRSRSNSGEENGPEKKRPTCDHGMMLPTTDTLHSLIAHMRSRLATQSTPDLTSTRLVCLCKTLKELGLHLLFLLQLYMINGNLTQASFLQDTFLRKIQFEESMARDPIRDMAA</sequence>
<dbReference type="SMART" id="SM00415">
    <property type="entry name" value="HSF"/>
    <property type="match status" value="1"/>
</dbReference>
<feature type="compositionally biased region" description="Polar residues" evidence="8">
    <location>
        <begin position="181"/>
        <end position="193"/>
    </location>
</feature>
<accession>A0A9P5VMW4</accession>
<comment type="subcellular location">
    <subcellularLocation>
        <location evidence="1">Nucleus</location>
    </subcellularLocation>
</comment>
<feature type="compositionally biased region" description="Acidic residues" evidence="8">
    <location>
        <begin position="142"/>
        <end position="180"/>
    </location>
</feature>
<evidence type="ECO:0000256" key="5">
    <source>
        <dbReference type="ARBA" id="ARBA00023163"/>
    </source>
</evidence>
<keyword evidence="5" id="KW-0804">Transcription</keyword>
<dbReference type="PANTHER" id="PTHR10015:SF427">
    <property type="entry name" value="HEAT SHOCK FACTOR PROTEIN"/>
    <property type="match status" value="1"/>
</dbReference>
<feature type="domain" description="HSF-type DNA-binding" evidence="9">
    <location>
        <begin position="207"/>
        <end position="309"/>
    </location>
</feature>
<evidence type="ECO:0000256" key="1">
    <source>
        <dbReference type="ARBA" id="ARBA00004123"/>
    </source>
</evidence>
<feature type="compositionally biased region" description="Basic and acidic residues" evidence="8">
    <location>
        <begin position="80"/>
        <end position="89"/>
    </location>
</feature>
<gene>
    <name evidence="10" type="ORF">BG006_004294</name>
</gene>
<evidence type="ECO:0000256" key="6">
    <source>
        <dbReference type="ARBA" id="ARBA00023242"/>
    </source>
</evidence>
<organism evidence="10 11">
    <name type="scientific">Podila minutissima</name>
    <dbReference type="NCBI Taxonomy" id="64525"/>
    <lineage>
        <taxon>Eukaryota</taxon>
        <taxon>Fungi</taxon>
        <taxon>Fungi incertae sedis</taxon>
        <taxon>Mucoromycota</taxon>
        <taxon>Mortierellomycotina</taxon>
        <taxon>Mortierellomycetes</taxon>
        <taxon>Mortierellales</taxon>
        <taxon>Mortierellaceae</taxon>
        <taxon>Podila</taxon>
    </lineage>
</organism>
<evidence type="ECO:0000256" key="7">
    <source>
        <dbReference type="RuleBase" id="RU004020"/>
    </source>
</evidence>
<comment type="caution">
    <text evidence="10">The sequence shown here is derived from an EMBL/GenBank/DDBJ whole genome shotgun (WGS) entry which is preliminary data.</text>
</comment>
<evidence type="ECO:0000256" key="3">
    <source>
        <dbReference type="ARBA" id="ARBA00023015"/>
    </source>
</evidence>
<keyword evidence="3" id="KW-0805">Transcription regulation</keyword>
<feature type="compositionally biased region" description="Polar residues" evidence="8">
    <location>
        <begin position="54"/>
        <end position="78"/>
    </location>
</feature>
<dbReference type="FunFam" id="1.10.10.10:FF:000027">
    <property type="entry name" value="Heat shock transcription factor 1"/>
    <property type="match status" value="1"/>
</dbReference>
<evidence type="ECO:0000313" key="10">
    <source>
        <dbReference type="EMBL" id="KAF9332836.1"/>
    </source>
</evidence>
<dbReference type="GO" id="GO:0043565">
    <property type="term" value="F:sequence-specific DNA binding"/>
    <property type="evidence" value="ECO:0007669"/>
    <property type="project" value="InterPro"/>
</dbReference>
<proteinExistence type="inferred from homology"/>
<dbReference type="Proteomes" id="UP000696485">
    <property type="component" value="Unassembled WGS sequence"/>
</dbReference>
<feature type="region of interest" description="Disordered" evidence="8">
    <location>
        <begin position="1"/>
        <end position="193"/>
    </location>
</feature>
<name>A0A9P5VMW4_9FUNG</name>
<dbReference type="PRINTS" id="PR00056">
    <property type="entry name" value="HSFDOMAIN"/>
</dbReference>
<feature type="compositionally biased region" description="Basic and acidic residues" evidence="8">
    <location>
        <begin position="114"/>
        <end position="141"/>
    </location>
</feature>
<keyword evidence="6" id="KW-0539">Nucleus</keyword>
<protein>
    <recommendedName>
        <fullName evidence="9">HSF-type DNA-binding domain-containing protein</fullName>
    </recommendedName>
</protein>
<dbReference type="PANTHER" id="PTHR10015">
    <property type="entry name" value="HEAT SHOCK TRANSCRIPTION FACTOR"/>
    <property type="match status" value="1"/>
</dbReference>
<dbReference type="SUPFAM" id="SSF46785">
    <property type="entry name" value="Winged helix' DNA-binding domain"/>
    <property type="match status" value="1"/>
</dbReference>
<dbReference type="EMBL" id="JAAAUY010000237">
    <property type="protein sequence ID" value="KAF9332836.1"/>
    <property type="molecule type" value="Genomic_DNA"/>
</dbReference>
<comment type="similarity">
    <text evidence="2 7">Belongs to the HSF family.</text>
</comment>
<dbReference type="InterPro" id="IPR036390">
    <property type="entry name" value="WH_DNA-bd_sf"/>
</dbReference>
<dbReference type="GO" id="GO:0005634">
    <property type="term" value="C:nucleus"/>
    <property type="evidence" value="ECO:0007669"/>
    <property type="project" value="UniProtKB-SubCell"/>
</dbReference>
<dbReference type="Pfam" id="PF00447">
    <property type="entry name" value="HSF_DNA-bind"/>
    <property type="match status" value="1"/>
</dbReference>
<evidence type="ECO:0000256" key="8">
    <source>
        <dbReference type="SAM" id="MobiDB-lite"/>
    </source>
</evidence>
<dbReference type="AlphaFoldDB" id="A0A9P5VMW4"/>
<evidence type="ECO:0000256" key="2">
    <source>
        <dbReference type="ARBA" id="ARBA00006403"/>
    </source>
</evidence>
<feature type="compositionally biased region" description="Polar residues" evidence="8">
    <location>
        <begin position="1"/>
        <end position="10"/>
    </location>
</feature>
<keyword evidence="4" id="KW-0238">DNA-binding</keyword>
<keyword evidence="11" id="KW-1185">Reference proteome</keyword>
<dbReference type="InterPro" id="IPR036388">
    <property type="entry name" value="WH-like_DNA-bd_sf"/>
</dbReference>
<reference evidence="10" key="1">
    <citation type="journal article" date="2020" name="Fungal Divers.">
        <title>Resolving the Mortierellaceae phylogeny through synthesis of multi-gene phylogenetics and phylogenomics.</title>
        <authorList>
            <person name="Vandepol N."/>
            <person name="Liber J."/>
            <person name="Desiro A."/>
            <person name="Na H."/>
            <person name="Kennedy M."/>
            <person name="Barry K."/>
            <person name="Grigoriev I.V."/>
            <person name="Miller A.N."/>
            <person name="O'Donnell K."/>
            <person name="Stajich J.E."/>
            <person name="Bonito G."/>
        </authorList>
    </citation>
    <scope>NUCLEOTIDE SEQUENCE</scope>
    <source>
        <strain evidence="10">NVP1</strain>
    </source>
</reference>
<evidence type="ECO:0000259" key="9">
    <source>
        <dbReference type="SMART" id="SM00415"/>
    </source>
</evidence>